<keyword evidence="5" id="KW-1185">Reference proteome</keyword>
<feature type="compositionally biased region" description="Basic and acidic residues" evidence="2">
    <location>
        <begin position="165"/>
        <end position="182"/>
    </location>
</feature>
<evidence type="ECO:0000256" key="2">
    <source>
        <dbReference type="SAM" id="MobiDB-lite"/>
    </source>
</evidence>
<protein>
    <recommendedName>
        <fullName evidence="3">NFACT RNA-binding domain-containing protein</fullName>
    </recommendedName>
</protein>
<reference evidence="4 5" key="1">
    <citation type="journal article" date="2019" name="Sci. Rep.">
        <title>Comparative genomics of chytrid fungi reveal insights into the obligate biotrophic and pathogenic lifestyle of Synchytrium endobioticum.</title>
        <authorList>
            <person name="van de Vossenberg B.T.L.H."/>
            <person name="Warris S."/>
            <person name="Nguyen H.D.T."/>
            <person name="van Gent-Pelzer M.P.E."/>
            <person name="Joly D.L."/>
            <person name="van de Geest H.C."/>
            <person name="Bonants P.J.M."/>
            <person name="Smith D.S."/>
            <person name="Levesque C.A."/>
            <person name="van der Lee T.A.J."/>
        </authorList>
    </citation>
    <scope>NUCLEOTIDE SEQUENCE [LARGE SCALE GENOMIC DNA]</scope>
    <source>
        <strain evidence="4 5">CBS 809.83</strain>
    </source>
</reference>
<feature type="domain" description="NFACT RNA-binding" evidence="3">
    <location>
        <begin position="1"/>
        <end position="110"/>
    </location>
</feature>
<dbReference type="InterPro" id="IPR039730">
    <property type="entry name" value="Jlp2/Ccd25"/>
</dbReference>
<dbReference type="EMBL" id="QEAQ01000028">
    <property type="protein sequence ID" value="TPX59185.1"/>
    <property type="molecule type" value="Genomic_DNA"/>
</dbReference>
<organism evidence="4 5">
    <name type="scientific">Powellomyces hirtus</name>
    <dbReference type="NCBI Taxonomy" id="109895"/>
    <lineage>
        <taxon>Eukaryota</taxon>
        <taxon>Fungi</taxon>
        <taxon>Fungi incertae sedis</taxon>
        <taxon>Chytridiomycota</taxon>
        <taxon>Chytridiomycota incertae sedis</taxon>
        <taxon>Chytridiomycetes</taxon>
        <taxon>Spizellomycetales</taxon>
        <taxon>Powellomycetaceae</taxon>
        <taxon>Powellomyces</taxon>
    </lineage>
</organism>
<dbReference type="PANTHER" id="PTHR13049:SF2">
    <property type="entry name" value="COILED-COIL DOMAIN-CONTAINING PROTEIN 25"/>
    <property type="match status" value="1"/>
</dbReference>
<evidence type="ECO:0000259" key="3">
    <source>
        <dbReference type="Pfam" id="PF05670"/>
    </source>
</evidence>
<comment type="similarity">
    <text evidence="1">Belongs to the CCDC25 family.</text>
</comment>
<dbReference type="AlphaFoldDB" id="A0A507E7B2"/>
<dbReference type="Proteomes" id="UP000318582">
    <property type="component" value="Unassembled WGS sequence"/>
</dbReference>
<dbReference type="STRING" id="109895.A0A507E7B2"/>
<dbReference type="PANTHER" id="PTHR13049">
    <property type="entry name" value="DUF814-RELATED"/>
    <property type="match status" value="1"/>
</dbReference>
<sequence>MVFYFTSNVVSPSAKVYMGKDKYENEELIKYGWPEDVWFHVDKLSSAHVYLRLPKGQSWEDIDEALLMDLAQLTKANSIEGNKKGNLTIIYTPWSNLKKTPGMETGQVTFFRNNQVKRVHVKERDNAVVNRLNKTKVERHPDLSEEKIDRDREERLVAREADKKRKQLELKTQESRRKEAESRSYSSIFKEEKMLSNRDARKGREDLDINALEEDFM</sequence>
<dbReference type="InterPro" id="IPR008532">
    <property type="entry name" value="NFACT_RNA-bd"/>
</dbReference>
<evidence type="ECO:0000313" key="4">
    <source>
        <dbReference type="EMBL" id="TPX59185.1"/>
    </source>
</evidence>
<dbReference type="Pfam" id="PF05670">
    <property type="entry name" value="NFACT-R_1"/>
    <property type="match status" value="1"/>
</dbReference>
<gene>
    <name evidence="4" type="ORF">PhCBS80983_g02628</name>
</gene>
<evidence type="ECO:0000256" key="1">
    <source>
        <dbReference type="ARBA" id="ARBA00008998"/>
    </source>
</evidence>
<name>A0A507E7B2_9FUNG</name>
<accession>A0A507E7B2</accession>
<comment type="caution">
    <text evidence="4">The sequence shown here is derived from an EMBL/GenBank/DDBJ whole genome shotgun (WGS) entry which is preliminary data.</text>
</comment>
<proteinExistence type="inferred from homology"/>
<evidence type="ECO:0000313" key="5">
    <source>
        <dbReference type="Proteomes" id="UP000318582"/>
    </source>
</evidence>
<feature type="region of interest" description="Disordered" evidence="2">
    <location>
        <begin position="165"/>
        <end position="185"/>
    </location>
</feature>